<dbReference type="InterPro" id="IPR014710">
    <property type="entry name" value="RmlC-like_jellyroll"/>
</dbReference>
<dbReference type="SUPFAM" id="SSF51206">
    <property type="entry name" value="cAMP-binding domain-like"/>
    <property type="match status" value="1"/>
</dbReference>
<comment type="caution">
    <text evidence="2">The sequence shown here is derived from an EMBL/GenBank/DDBJ whole genome shotgun (WGS) entry which is preliminary data.</text>
</comment>
<sequence>MTTRTGLRTMLCQLDALTDDQRDRLMGPAREVSFPAGARLFEERRAADRFWIVRTGSVVLDLHVPGRRAAVIETLGPGDLVGWSWLFPPRNWHLGAEAQSPVRAWEFEAEAVRGLCREDPKLGHALVLAVAEVIGHRLECARTRLLDLYGPYGSGLPR</sequence>
<dbReference type="CDD" id="cd00038">
    <property type="entry name" value="CAP_ED"/>
    <property type="match status" value="1"/>
</dbReference>
<dbReference type="EMBL" id="BHZD01000001">
    <property type="protein sequence ID" value="GCD48190.1"/>
    <property type="molecule type" value="Genomic_DNA"/>
</dbReference>
<dbReference type="RefSeq" id="WP_125058154.1">
    <property type="nucleotide sequence ID" value="NZ_BHZD01000001.1"/>
</dbReference>
<organism evidence="2 3">
    <name type="scientific">Streptomyces paromomycinus</name>
    <name type="common">Streptomyces rimosus subsp. paromomycinus</name>
    <dbReference type="NCBI Taxonomy" id="92743"/>
    <lineage>
        <taxon>Bacteria</taxon>
        <taxon>Bacillati</taxon>
        <taxon>Actinomycetota</taxon>
        <taxon>Actinomycetes</taxon>
        <taxon>Kitasatosporales</taxon>
        <taxon>Streptomycetaceae</taxon>
        <taxon>Streptomyces</taxon>
    </lineage>
</organism>
<accession>A0A401WFY1</accession>
<reference evidence="2 3" key="1">
    <citation type="submission" date="2018-11" db="EMBL/GenBank/DDBJ databases">
        <title>Whole genome sequence of Streptomyces paromomycinus NBRC 15454(T).</title>
        <authorList>
            <person name="Komaki H."/>
            <person name="Tamura T."/>
        </authorList>
    </citation>
    <scope>NUCLEOTIDE SEQUENCE [LARGE SCALE GENOMIC DNA]</scope>
    <source>
        <strain evidence="2 3">NBRC 15454</strain>
    </source>
</reference>
<dbReference type="PANTHER" id="PTHR24567:SF74">
    <property type="entry name" value="HTH-TYPE TRANSCRIPTIONAL REGULATOR ARCR"/>
    <property type="match status" value="1"/>
</dbReference>
<keyword evidence="3" id="KW-1185">Reference proteome</keyword>
<dbReference type="InterPro" id="IPR000595">
    <property type="entry name" value="cNMP-bd_dom"/>
</dbReference>
<dbReference type="PANTHER" id="PTHR24567">
    <property type="entry name" value="CRP FAMILY TRANSCRIPTIONAL REGULATORY PROTEIN"/>
    <property type="match status" value="1"/>
</dbReference>
<evidence type="ECO:0000259" key="1">
    <source>
        <dbReference type="PROSITE" id="PS50042"/>
    </source>
</evidence>
<dbReference type="AlphaFoldDB" id="A0A401WFY1"/>
<dbReference type="Gene3D" id="2.60.120.10">
    <property type="entry name" value="Jelly Rolls"/>
    <property type="match status" value="1"/>
</dbReference>
<dbReference type="Pfam" id="PF00027">
    <property type="entry name" value="cNMP_binding"/>
    <property type="match status" value="1"/>
</dbReference>
<dbReference type="GO" id="GO:0005829">
    <property type="term" value="C:cytosol"/>
    <property type="evidence" value="ECO:0007669"/>
    <property type="project" value="TreeGrafter"/>
</dbReference>
<evidence type="ECO:0000313" key="2">
    <source>
        <dbReference type="EMBL" id="GCD48190.1"/>
    </source>
</evidence>
<feature type="domain" description="Cyclic nucleotide-binding" evidence="1">
    <location>
        <begin position="13"/>
        <end position="82"/>
    </location>
</feature>
<dbReference type="GO" id="GO:0003700">
    <property type="term" value="F:DNA-binding transcription factor activity"/>
    <property type="evidence" value="ECO:0007669"/>
    <property type="project" value="TreeGrafter"/>
</dbReference>
<protein>
    <recommendedName>
        <fullName evidence="1">Cyclic nucleotide-binding domain-containing protein</fullName>
    </recommendedName>
</protein>
<gene>
    <name evidence="2" type="ORF">GKJPGBOP_07986</name>
</gene>
<name>A0A401WFY1_STREY</name>
<dbReference type="InterPro" id="IPR018490">
    <property type="entry name" value="cNMP-bd_dom_sf"/>
</dbReference>
<dbReference type="SMART" id="SM00100">
    <property type="entry name" value="cNMP"/>
    <property type="match status" value="1"/>
</dbReference>
<proteinExistence type="predicted"/>
<dbReference type="PROSITE" id="PS50042">
    <property type="entry name" value="CNMP_BINDING_3"/>
    <property type="match status" value="1"/>
</dbReference>
<evidence type="ECO:0000313" key="3">
    <source>
        <dbReference type="Proteomes" id="UP000286746"/>
    </source>
</evidence>
<dbReference type="InterPro" id="IPR050397">
    <property type="entry name" value="Env_Response_Regulators"/>
</dbReference>
<dbReference type="Proteomes" id="UP000286746">
    <property type="component" value="Unassembled WGS sequence"/>
</dbReference>